<organism evidence="3 4">
    <name type="scientific">Oleoguttula mirabilis</name>
    <dbReference type="NCBI Taxonomy" id="1507867"/>
    <lineage>
        <taxon>Eukaryota</taxon>
        <taxon>Fungi</taxon>
        <taxon>Dikarya</taxon>
        <taxon>Ascomycota</taxon>
        <taxon>Pezizomycotina</taxon>
        <taxon>Dothideomycetes</taxon>
        <taxon>Dothideomycetidae</taxon>
        <taxon>Mycosphaerellales</taxon>
        <taxon>Teratosphaeriaceae</taxon>
        <taxon>Oleoguttula</taxon>
    </lineage>
</organism>
<feature type="coiled-coil region" evidence="1">
    <location>
        <begin position="102"/>
        <end position="136"/>
    </location>
</feature>
<keyword evidence="1" id="KW-0175">Coiled coil</keyword>
<sequence length="297" mass="32770">MSSPLSVKRRRINDATNTLSKPFVSPMRSAKVTRTPLKANGSIANQPYTPSTLAHTIKAVHVPPTHSLSERHNAMSAVKVTPVRKQHAFTPSRSLKRTNPAELAAQKALTSLELQIKALRNEIDTLQQAAQISSTTTDAELEALASKWQLASQQAAEEIFGTVKERVCRMGGVAAWRESEKKKFERSHGLGDFAPEPEVEDDADCEFDSQGEELPEEEQEFRKKEKRRVRREAMDAADVGDAREEVGAAGGGDGKAKVWQEGGGDDDAFTMDMMLRSLNIELKVIGYDKIAQRWISG</sequence>
<dbReference type="PANTHER" id="PTHR28527:SF1">
    <property type="entry name" value="SWI5-DEPENDENT RECOMBINATION DNA REPAIR PROTEIN 1"/>
    <property type="match status" value="1"/>
</dbReference>
<dbReference type="GO" id="GO:0006310">
    <property type="term" value="P:DNA recombination"/>
    <property type="evidence" value="ECO:0007669"/>
    <property type="project" value="TreeGrafter"/>
</dbReference>
<gene>
    <name evidence="3" type="ORF">LTR36_004686</name>
</gene>
<dbReference type="Proteomes" id="UP001324427">
    <property type="component" value="Unassembled WGS sequence"/>
</dbReference>
<feature type="region of interest" description="Disordered" evidence="2">
    <location>
        <begin position="184"/>
        <end position="259"/>
    </location>
</feature>
<protein>
    <submittedName>
        <fullName evidence="3">Uncharacterized protein</fullName>
    </submittedName>
</protein>
<evidence type="ECO:0000256" key="2">
    <source>
        <dbReference type="SAM" id="MobiDB-lite"/>
    </source>
</evidence>
<comment type="caution">
    <text evidence="3">The sequence shown here is derived from an EMBL/GenBank/DDBJ whole genome shotgun (WGS) entry which is preliminary data.</text>
</comment>
<dbReference type="AlphaFoldDB" id="A0AAV9JFW8"/>
<keyword evidence="4" id="KW-1185">Reference proteome</keyword>
<proteinExistence type="predicted"/>
<feature type="compositionally biased region" description="Acidic residues" evidence="2">
    <location>
        <begin position="195"/>
        <end position="219"/>
    </location>
</feature>
<dbReference type="Gene3D" id="6.10.140.1020">
    <property type="match status" value="1"/>
</dbReference>
<evidence type="ECO:0000313" key="3">
    <source>
        <dbReference type="EMBL" id="KAK4543912.1"/>
    </source>
</evidence>
<accession>A0AAV9JFW8</accession>
<dbReference type="EMBL" id="JAVFHQ010000028">
    <property type="protein sequence ID" value="KAK4543912.1"/>
    <property type="molecule type" value="Genomic_DNA"/>
</dbReference>
<evidence type="ECO:0000256" key="1">
    <source>
        <dbReference type="SAM" id="Coils"/>
    </source>
</evidence>
<dbReference type="PANTHER" id="PTHR28527">
    <property type="entry name" value="MATING-TYPE SWITCHING PROTEIN SWI2-RELATED"/>
    <property type="match status" value="1"/>
</dbReference>
<evidence type="ECO:0000313" key="4">
    <source>
        <dbReference type="Proteomes" id="UP001324427"/>
    </source>
</evidence>
<reference evidence="3 4" key="1">
    <citation type="submission" date="2021-11" db="EMBL/GenBank/DDBJ databases">
        <title>Black yeast isolated from Biological Soil Crust.</title>
        <authorList>
            <person name="Kurbessoian T."/>
        </authorList>
    </citation>
    <scope>NUCLEOTIDE SEQUENCE [LARGE SCALE GENOMIC DNA]</scope>
    <source>
        <strain evidence="3 4">CCFEE 5522</strain>
    </source>
</reference>
<name>A0AAV9JFW8_9PEZI</name>